<dbReference type="Proteomes" id="UP000008068">
    <property type="component" value="Unassembled WGS sequence"/>
</dbReference>
<protein>
    <submittedName>
        <fullName evidence="1">Uncharacterized protein</fullName>
    </submittedName>
</protein>
<sequence>MDYHLAPTPTEDTMYTALGPTNSLEEFLKFIARVESFPGIRVTPRDQQLYDDFQQLIAQQTELNKIMEDWGLWEEDLIQYSKEAERAALLSGIQRLLENRRVQEEKWFWERLMEEVAAEMAAEEEKERLLAGRIGAVTVLASKASL</sequence>
<dbReference type="EMBL" id="GL380098">
    <property type="protein sequence ID" value="EGT46446.1"/>
    <property type="molecule type" value="Genomic_DNA"/>
</dbReference>
<accession>G0P6H1</accession>
<proteinExistence type="predicted"/>
<dbReference type="InParanoid" id="G0P6H1"/>
<organism evidence="2">
    <name type="scientific">Caenorhabditis brenneri</name>
    <name type="common">Nematode worm</name>
    <dbReference type="NCBI Taxonomy" id="135651"/>
    <lineage>
        <taxon>Eukaryota</taxon>
        <taxon>Metazoa</taxon>
        <taxon>Ecdysozoa</taxon>
        <taxon>Nematoda</taxon>
        <taxon>Chromadorea</taxon>
        <taxon>Rhabditida</taxon>
        <taxon>Rhabditina</taxon>
        <taxon>Rhabditomorpha</taxon>
        <taxon>Rhabditoidea</taxon>
        <taxon>Rhabditidae</taxon>
        <taxon>Peloderinae</taxon>
        <taxon>Caenorhabditis</taxon>
    </lineage>
</organism>
<dbReference type="AlphaFoldDB" id="G0P6H1"/>
<evidence type="ECO:0000313" key="2">
    <source>
        <dbReference type="Proteomes" id="UP000008068"/>
    </source>
</evidence>
<reference evidence="2" key="1">
    <citation type="submission" date="2011-07" db="EMBL/GenBank/DDBJ databases">
        <authorList>
            <consortium name="Caenorhabditis brenneri Sequencing and Analysis Consortium"/>
            <person name="Wilson R.K."/>
        </authorList>
    </citation>
    <scope>NUCLEOTIDE SEQUENCE [LARGE SCALE GENOMIC DNA]</scope>
    <source>
        <strain evidence="2">PB2801</strain>
    </source>
</reference>
<evidence type="ECO:0000313" key="1">
    <source>
        <dbReference type="EMBL" id="EGT46446.1"/>
    </source>
</evidence>
<name>G0P6H1_CAEBE</name>
<gene>
    <name evidence="1" type="ORF">CAEBREN_20720</name>
</gene>
<dbReference type="HOGENOM" id="CLU_1826990_0_0_1"/>
<keyword evidence="2" id="KW-1185">Reference proteome</keyword>